<dbReference type="InterPro" id="IPR011009">
    <property type="entry name" value="Kinase-like_dom_sf"/>
</dbReference>
<dbReference type="InterPro" id="IPR001245">
    <property type="entry name" value="Ser-Thr/Tyr_kinase_cat_dom"/>
</dbReference>
<gene>
    <name evidence="2" type="ORF">HannXRQ_Chr11g0338911</name>
</gene>
<accession>A0A251TBS1</accession>
<dbReference type="InterPro" id="IPR000719">
    <property type="entry name" value="Prot_kinase_dom"/>
</dbReference>
<dbReference type="PANTHER" id="PTHR27003:SF361">
    <property type="entry name" value="PROTEIN KINASE DOMAIN-CONTAINING PROTEIN"/>
    <property type="match status" value="1"/>
</dbReference>
<organism evidence="2 3">
    <name type="scientific">Helianthus annuus</name>
    <name type="common">Common sunflower</name>
    <dbReference type="NCBI Taxonomy" id="4232"/>
    <lineage>
        <taxon>Eukaryota</taxon>
        <taxon>Viridiplantae</taxon>
        <taxon>Streptophyta</taxon>
        <taxon>Embryophyta</taxon>
        <taxon>Tracheophyta</taxon>
        <taxon>Spermatophyta</taxon>
        <taxon>Magnoliopsida</taxon>
        <taxon>eudicotyledons</taxon>
        <taxon>Gunneridae</taxon>
        <taxon>Pentapetalae</taxon>
        <taxon>asterids</taxon>
        <taxon>campanulids</taxon>
        <taxon>Asterales</taxon>
        <taxon>Asteraceae</taxon>
        <taxon>Asteroideae</taxon>
        <taxon>Heliantheae alliance</taxon>
        <taxon>Heliantheae</taxon>
        <taxon>Helianthus</taxon>
    </lineage>
</organism>
<dbReference type="PANTHER" id="PTHR27003">
    <property type="entry name" value="OS07G0166700 PROTEIN"/>
    <property type="match status" value="1"/>
</dbReference>
<dbReference type="GO" id="GO:0005524">
    <property type="term" value="F:ATP binding"/>
    <property type="evidence" value="ECO:0007669"/>
    <property type="project" value="InterPro"/>
</dbReference>
<keyword evidence="3" id="KW-1185">Reference proteome</keyword>
<dbReference type="InParanoid" id="A0A251TBS1"/>
<dbReference type="GO" id="GO:0005886">
    <property type="term" value="C:plasma membrane"/>
    <property type="evidence" value="ECO:0000318"/>
    <property type="project" value="GO_Central"/>
</dbReference>
<proteinExistence type="predicted"/>
<evidence type="ECO:0000259" key="1">
    <source>
        <dbReference type="PROSITE" id="PS50011"/>
    </source>
</evidence>
<name>A0A251TBS1_HELAN</name>
<evidence type="ECO:0000313" key="3">
    <source>
        <dbReference type="Proteomes" id="UP000215914"/>
    </source>
</evidence>
<dbReference type="Pfam" id="PF07714">
    <property type="entry name" value="PK_Tyr_Ser-Thr"/>
    <property type="match status" value="1"/>
</dbReference>
<feature type="domain" description="Protein kinase" evidence="1">
    <location>
        <begin position="1"/>
        <end position="168"/>
    </location>
</feature>
<protein>
    <recommendedName>
        <fullName evidence="1">Protein kinase domain-containing protein</fullName>
    </recommendedName>
</protein>
<dbReference type="EMBL" id="CM007900">
    <property type="protein sequence ID" value="OTG08189.1"/>
    <property type="molecule type" value="Genomic_DNA"/>
</dbReference>
<dbReference type="PROSITE" id="PS50011">
    <property type="entry name" value="PROTEIN_KINASE_DOM"/>
    <property type="match status" value="1"/>
</dbReference>
<dbReference type="Gene3D" id="1.10.510.10">
    <property type="entry name" value="Transferase(Phosphotransferase) domain 1"/>
    <property type="match status" value="1"/>
</dbReference>
<dbReference type="GO" id="GO:0004672">
    <property type="term" value="F:protein kinase activity"/>
    <property type="evidence" value="ECO:0000318"/>
    <property type="project" value="GO_Central"/>
</dbReference>
<dbReference type="InterPro" id="IPR045272">
    <property type="entry name" value="ANXUR1/2-like"/>
</dbReference>
<dbReference type="AlphaFoldDB" id="A0A251TBS1"/>
<dbReference type="SUPFAM" id="SSF56112">
    <property type="entry name" value="Protein kinase-like (PK-like)"/>
    <property type="match status" value="1"/>
</dbReference>
<dbReference type="GO" id="GO:0004714">
    <property type="term" value="F:transmembrane receptor protein tyrosine kinase activity"/>
    <property type="evidence" value="ECO:0007669"/>
    <property type="project" value="InterPro"/>
</dbReference>
<dbReference type="Proteomes" id="UP000215914">
    <property type="component" value="Chromosome 11"/>
</dbReference>
<sequence length="168" mass="19291">MEIQCVGLICGVFRLLHRTCSNGRTERITTSSTAIQRNRNDNRKFPNMYWKRWIWSCVQRRTLIAGKLTAVAVKRLNDRLGQGLKEFLTEIQLLTSQEHPNLVSLLGYCDEGAEKIIIYEYAERGSLNRYIRPSDTAYCLTWLERLKICVGAACGLDHLHSHVGKHQA</sequence>
<reference evidence="3" key="1">
    <citation type="journal article" date="2017" name="Nature">
        <title>The sunflower genome provides insights into oil metabolism, flowering and Asterid evolution.</title>
        <authorList>
            <person name="Badouin H."/>
            <person name="Gouzy J."/>
            <person name="Grassa C.J."/>
            <person name="Murat F."/>
            <person name="Staton S.E."/>
            <person name="Cottret L."/>
            <person name="Lelandais-Briere C."/>
            <person name="Owens G.L."/>
            <person name="Carrere S."/>
            <person name="Mayjonade B."/>
            <person name="Legrand L."/>
            <person name="Gill N."/>
            <person name="Kane N.C."/>
            <person name="Bowers J.E."/>
            <person name="Hubner S."/>
            <person name="Bellec A."/>
            <person name="Berard A."/>
            <person name="Berges H."/>
            <person name="Blanchet N."/>
            <person name="Boniface M.C."/>
            <person name="Brunel D."/>
            <person name="Catrice O."/>
            <person name="Chaidir N."/>
            <person name="Claudel C."/>
            <person name="Donnadieu C."/>
            <person name="Faraut T."/>
            <person name="Fievet G."/>
            <person name="Helmstetter N."/>
            <person name="King M."/>
            <person name="Knapp S.J."/>
            <person name="Lai Z."/>
            <person name="Le Paslier M.C."/>
            <person name="Lippi Y."/>
            <person name="Lorenzon L."/>
            <person name="Mandel J.R."/>
            <person name="Marage G."/>
            <person name="Marchand G."/>
            <person name="Marquand E."/>
            <person name="Bret-Mestries E."/>
            <person name="Morien E."/>
            <person name="Nambeesan S."/>
            <person name="Nguyen T."/>
            <person name="Pegot-Espagnet P."/>
            <person name="Pouilly N."/>
            <person name="Raftis F."/>
            <person name="Sallet E."/>
            <person name="Schiex T."/>
            <person name="Thomas J."/>
            <person name="Vandecasteele C."/>
            <person name="Vares D."/>
            <person name="Vear F."/>
            <person name="Vautrin S."/>
            <person name="Crespi M."/>
            <person name="Mangin B."/>
            <person name="Burke J.M."/>
            <person name="Salse J."/>
            <person name="Munos S."/>
            <person name="Vincourt P."/>
            <person name="Rieseberg L.H."/>
            <person name="Langlade N.B."/>
        </authorList>
    </citation>
    <scope>NUCLEOTIDE SEQUENCE [LARGE SCALE GENOMIC DNA]</scope>
    <source>
        <strain evidence="3">cv. SF193</strain>
    </source>
</reference>
<evidence type="ECO:0000313" key="2">
    <source>
        <dbReference type="EMBL" id="OTG08189.1"/>
    </source>
</evidence>